<dbReference type="EMBL" id="JBEPSH010000004">
    <property type="protein sequence ID" value="MET4577250.1"/>
    <property type="molecule type" value="Genomic_DNA"/>
</dbReference>
<gene>
    <name evidence="2" type="ORF">ABIE13_002361</name>
</gene>
<keyword evidence="2" id="KW-0645">Protease</keyword>
<name>A0ABV2Q895_9BURK</name>
<organism evidence="2 3">
    <name type="scientific">Ottowia thiooxydans</name>
    <dbReference type="NCBI Taxonomy" id="219182"/>
    <lineage>
        <taxon>Bacteria</taxon>
        <taxon>Pseudomonadati</taxon>
        <taxon>Pseudomonadota</taxon>
        <taxon>Betaproteobacteria</taxon>
        <taxon>Burkholderiales</taxon>
        <taxon>Comamonadaceae</taxon>
        <taxon>Ottowia</taxon>
    </lineage>
</organism>
<proteinExistence type="predicted"/>
<protein>
    <submittedName>
        <fullName evidence="2">Leucyl aminopeptidase (Aminopeptidase T)</fullName>
    </submittedName>
</protein>
<evidence type="ECO:0000256" key="1">
    <source>
        <dbReference type="ARBA" id="ARBA00022723"/>
    </source>
</evidence>
<keyword evidence="2" id="KW-0378">Hydrolase</keyword>
<keyword evidence="1" id="KW-0479">Metal-binding</keyword>
<dbReference type="SUPFAM" id="SSF144052">
    <property type="entry name" value="Thermophilic metalloprotease-like"/>
    <property type="match status" value="1"/>
</dbReference>
<dbReference type="InterPro" id="IPR052170">
    <property type="entry name" value="M29_Exopeptidase"/>
</dbReference>
<dbReference type="GO" id="GO:0004177">
    <property type="term" value="F:aminopeptidase activity"/>
    <property type="evidence" value="ECO:0007669"/>
    <property type="project" value="UniProtKB-KW"/>
</dbReference>
<dbReference type="PANTHER" id="PTHR34448:SF1">
    <property type="entry name" value="BLL6088 PROTEIN"/>
    <property type="match status" value="1"/>
</dbReference>
<sequence length="402" mass="45200">MTVFDPFPLPEHQGLTPTHTIRWEAIAETVVRRILAIQPGERVIISADPYYGGAALEAMRCEIQRARAIELASILHWSPAVGGMRLASGRHPDSEMDKAETQAMKQLFSCADVFLLLMNDRRRAYRTVSTSQSDEVVNDCKGVRSAHLHWFQDPRYPDPAHPVNLLHDRVNEKAIIELDYSWMRRMMERMAEMVRGRELRLTDEAGTDLRFRAGLHFHTNYGDASRERMARFSSGRDREEEVPVGSFRFIPDPQSAHGRVVFPNRTDGEAMALGRGFDVQPFAKAGLAFEFRNGRVVSVQTEGDQRALDQAWAGESGDKDVLGEIIVGCNPLLTPVPGSSFLPHYGFGAGVTRLILGDNLLSGGHFRSSFHRWLTWSNATLEVEGQLLIERGRQIPLESLRP</sequence>
<dbReference type="RefSeq" id="WP_354443463.1">
    <property type="nucleotide sequence ID" value="NZ_JBEPSH010000004.1"/>
</dbReference>
<evidence type="ECO:0000313" key="3">
    <source>
        <dbReference type="Proteomes" id="UP001549320"/>
    </source>
</evidence>
<dbReference type="PANTHER" id="PTHR34448">
    <property type="entry name" value="AMINOPEPTIDASE"/>
    <property type="match status" value="1"/>
</dbReference>
<accession>A0ABV2Q895</accession>
<reference evidence="2 3" key="1">
    <citation type="submission" date="2024-06" db="EMBL/GenBank/DDBJ databases">
        <title>Sorghum-associated microbial communities from plants grown in Nebraska, USA.</title>
        <authorList>
            <person name="Schachtman D."/>
        </authorList>
    </citation>
    <scope>NUCLEOTIDE SEQUENCE [LARGE SCALE GENOMIC DNA]</scope>
    <source>
        <strain evidence="2 3">2709</strain>
    </source>
</reference>
<dbReference type="Proteomes" id="UP001549320">
    <property type="component" value="Unassembled WGS sequence"/>
</dbReference>
<keyword evidence="2" id="KW-0031">Aminopeptidase</keyword>
<evidence type="ECO:0000313" key="2">
    <source>
        <dbReference type="EMBL" id="MET4577250.1"/>
    </source>
</evidence>
<keyword evidence="3" id="KW-1185">Reference proteome</keyword>
<comment type="caution">
    <text evidence="2">The sequence shown here is derived from an EMBL/GenBank/DDBJ whole genome shotgun (WGS) entry which is preliminary data.</text>
</comment>